<dbReference type="InterPro" id="IPR000834">
    <property type="entry name" value="Peptidase_M14"/>
</dbReference>
<reference evidence="9 10" key="1">
    <citation type="submission" date="2020-02" db="EMBL/GenBank/DDBJ databases">
        <title>Balneolaceae bacterium YR4-1, complete genome.</title>
        <authorList>
            <person name="Li Y."/>
            <person name="Wu S."/>
        </authorList>
    </citation>
    <scope>NUCLEOTIDE SEQUENCE [LARGE SCALE GENOMIC DNA]</scope>
    <source>
        <strain evidence="9 10">YR4-1</strain>
    </source>
</reference>
<dbReference type="InterPro" id="IPR029062">
    <property type="entry name" value="Class_I_gatase-like"/>
</dbReference>
<gene>
    <name evidence="9" type="ORF">G3570_05295</name>
</gene>
<evidence type="ECO:0000256" key="3">
    <source>
        <dbReference type="ARBA" id="ARBA00022670"/>
    </source>
</evidence>
<comment type="cofactor">
    <cofactor evidence="1">
        <name>Zn(2+)</name>
        <dbReference type="ChEBI" id="CHEBI:29105"/>
    </cofactor>
</comment>
<dbReference type="Gene3D" id="3.40.50.880">
    <property type="match status" value="1"/>
</dbReference>
<dbReference type="GO" id="GO:0006508">
    <property type="term" value="P:proteolysis"/>
    <property type="evidence" value="ECO:0007669"/>
    <property type="project" value="UniProtKB-KW"/>
</dbReference>
<dbReference type="AlphaFoldDB" id="A0A6M1SY13"/>
<evidence type="ECO:0000256" key="2">
    <source>
        <dbReference type="ARBA" id="ARBA00005988"/>
    </source>
</evidence>
<dbReference type="CDD" id="cd03143">
    <property type="entry name" value="A4_beta-galactosidase_middle_domain"/>
    <property type="match status" value="1"/>
</dbReference>
<keyword evidence="6" id="KW-0482">Metalloprotease</keyword>
<evidence type="ECO:0000256" key="1">
    <source>
        <dbReference type="ARBA" id="ARBA00001947"/>
    </source>
</evidence>
<proteinExistence type="inferred from homology"/>
<comment type="caution">
    <text evidence="7">Lacks conserved residue(s) required for the propagation of feature annotation.</text>
</comment>
<dbReference type="GO" id="GO:0004181">
    <property type="term" value="F:metallocarboxypeptidase activity"/>
    <property type="evidence" value="ECO:0007669"/>
    <property type="project" value="InterPro"/>
</dbReference>
<dbReference type="Proteomes" id="UP000473278">
    <property type="component" value="Unassembled WGS sequence"/>
</dbReference>
<dbReference type="SMART" id="SM00631">
    <property type="entry name" value="Zn_pept"/>
    <property type="match status" value="1"/>
</dbReference>
<dbReference type="SUPFAM" id="SSF52317">
    <property type="entry name" value="Class I glutamine amidotransferase-like"/>
    <property type="match status" value="1"/>
</dbReference>
<evidence type="ECO:0000256" key="7">
    <source>
        <dbReference type="PROSITE-ProRule" id="PRU01379"/>
    </source>
</evidence>
<dbReference type="GO" id="GO:0005615">
    <property type="term" value="C:extracellular space"/>
    <property type="evidence" value="ECO:0007669"/>
    <property type="project" value="TreeGrafter"/>
</dbReference>
<dbReference type="PANTHER" id="PTHR11705:SF143">
    <property type="entry name" value="SLL0236 PROTEIN"/>
    <property type="match status" value="1"/>
</dbReference>
<accession>A0A6M1SY13</accession>
<dbReference type="EMBL" id="JAALLT010000002">
    <property type="protein sequence ID" value="NGP76034.1"/>
    <property type="molecule type" value="Genomic_DNA"/>
</dbReference>
<protein>
    <recommendedName>
        <fullName evidence="8">Peptidase M14 domain-containing protein</fullName>
    </recommendedName>
</protein>
<name>A0A6M1SY13_9BACT</name>
<evidence type="ECO:0000313" key="10">
    <source>
        <dbReference type="Proteomes" id="UP000473278"/>
    </source>
</evidence>
<dbReference type="PROSITE" id="PS52035">
    <property type="entry name" value="PEPTIDASE_M14"/>
    <property type="match status" value="1"/>
</dbReference>
<dbReference type="Pfam" id="PF00246">
    <property type="entry name" value="Peptidase_M14"/>
    <property type="match status" value="1"/>
</dbReference>
<organism evidence="9 10">
    <name type="scientific">Halalkalibaculum roseum</name>
    <dbReference type="NCBI Taxonomy" id="2709311"/>
    <lineage>
        <taxon>Bacteria</taxon>
        <taxon>Pseudomonadati</taxon>
        <taxon>Balneolota</taxon>
        <taxon>Balneolia</taxon>
        <taxon>Balneolales</taxon>
        <taxon>Balneolaceae</taxon>
        <taxon>Halalkalibaculum</taxon>
    </lineage>
</organism>
<evidence type="ECO:0000259" key="8">
    <source>
        <dbReference type="PROSITE" id="PS52035"/>
    </source>
</evidence>
<comment type="caution">
    <text evidence="9">The sequence shown here is derived from an EMBL/GenBank/DDBJ whole genome shotgun (WGS) entry which is preliminary data.</text>
</comment>
<comment type="similarity">
    <text evidence="2 7">Belongs to the peptidase M14 family.</text>
</comment>
<keyword evidence="5" id="KW-0862">Zinc</keyword>
<dbReference type="Gene3D" id="3.40.630.10">
    <property type="entry name" value="Zn peptidases"/>
    <property type="match status" value="1"/>
</dbReference>
<evidence type="ECO:0000256" key="4">
    <source>
        <dbReference type="ARBA" id="ARBA00022801"/>
    </source>
</evidence>
<evidence type="ECO:0000256" key="5">
    <source>
        <dbReference type="ARBA" id="ARBA00022833"/>
    </source>
</evidence>
<dbReference type="SUPFAM" id="SSF53187">
    <property type="entry name" value="Zn-dependent exopeptidases"/>
    <property type="match status" value="1"/>
</dbReference>
<dbReference type="GO" id="GO:0008270">
    <property type="term" value="F:zinc ion binding"/>
    <property type="evidence" value="ECO:0007669"/>
    <property type="project" value="InterPro"/>
</dbReference>
<dbReference type="PANTHER" id="PTHR11705">
    <property type="entry name" value="PROTEASE FAMILY M14 CARBOXYPEPTIDASE A,B"/>
    <property type="match status" value="1"/>
</dbReference>
<keyword evidence="10" id="KW-1185">Reference proteome</keyword>
<feature type="domain" description="Peptidase M14" evidence="8">
    <location>
        <begin position="57"/>
        <end position="391"/>
    </location>
</feature>
<keyword evidence="3" id="KW-0645">Protease</keyword>
<sequence>MHDSSFRFSAVTLLFLILFSYSTTLSAQERTFEFDSDITYDSEIPSPEEFLGYELGSSFTLHSDVMRYFQRLDELSDRITFHKYGETYEGRGLYYAVITSEKNQALIDQLRNNNLRLSDPDSLNSTAADLVISNQPVTVWLSYNVHGNEPSSSEAAMQAAYRLVAGSDTETASMRESAITIIDPMINPDGRDRYVFWYKSAKSNMLNTNAEDYEHDEIWPGGRTNHYWFDLNRDWTWLVHPESRGRVAVYQQWLPQVHLDLHEQGFNSNYFTMPGTTPRNYELPDDYEKWADVFGRGTIAEFDEHNINYATREAFDFFYPGYGSSYPSTMGGIGMLAEQGGHSRGGRAVETEDGYVLTLRQRIFDHYTNSMATVKTAVENREALLRYFRNAFSPESRKGETEAYIIPDNDSDYTYELIDIMLKHGVEVERARENFRLRDAFGYWNGESVQRSFNSGDFIIKTDQPRHIFINTLMKRQLTIRDSVMYDMSTWSAPLAYNLDAAWTEDELDVLTERITNSPAYPYGLENSGAEYAFVIDWDQRYAPNALAKLWEAGYRVRSATETFTYEGRTYGEGSLIVLVGRNYSKKGEMGADMQRIAEEAKVQIVGFDTGRMDEGIDLASRDSDPVKKPKVALMVDSPFRSYTAGQIWFLFDRWTEFGISRIRSERLLYMDINEYDVIIMPGARGLSSLLDSTAQEKLKSWVRAGGTLVATESSAEFLAKNRSGFTGVSLAEMDDKGEDREEGIEPEAYTRYEAREDSSGLKRIPGSAFKSIIDDSNPLAFGLDNRLYSLKFSDEALVPSTDWQTVGYYQKDAGSLLASGYASQKNLQKAAGNAFAGVAEMGSGKVVFLLDNTQYRMFWVGPARMMQNAVMLLHDL</sequence>
<keyword evidence="4" id="KW-0378">Hydrolase</keyword>
<evidence type="ECO:0000313" key="9">
    <source>
        <dbReference type="EMBL" id="NGP76034.1"/>
    </source>
</evidence>
<evidence type="ECO:0000256" key="6">
    <source>
        <dbReference type="ARBA" id="ARBA00023049"/>
    </source>
</evidence>